<evidence type="ECO:0000256" key="8">
    <source>
        <dbReference type="ARBA" id="ARBA00022833"/>
    </source>
</evidence>
<dbReference type="Pfam" id="PF13155">
    <property type="entry name" value="Toprim_2"/>
    <property type="match status" value="1"/>
</dbReference>
<dbReference type="PROSITE" id="PS50880">
    <property type="entry name" value="TOPRIM"/>
    <property type="match status" value="1"/>
</dbReference>
<keyword evidence="3" id="KW-0808">Transferase</keyword>
<keyword evidence="14" id="KW-1185">Reference proteome</keyword>
<reference evidence="13" key="1">
    <citation type="submission" date="2022-06" db="EMBL/GenBank/DDBJ databases">
        <title>Complete genome of Pseudomonas hydrolytica DSWY01T.</title>
        <authorList>
            <person name="Jung J."/>
            <person name="Jeon C.O."/>
        </authorList>
    </citation>
    <scope>NUCLEOTIDE SEQUENCE</scope>
    <source>
        <strain evidence="13">DSWY01</strain>
    </source>
</reference>
<dbReference type="SUPFAM" id="SSF57783">
    <property type="entry name" value="Zinc beta-ribbon"/>
    <property type="match status" value="1"/>
</dbReference>
<dbReference type="SMART" id="SM00400">
    <property type="entry name" value="ZnF_CHCC"/>
    <property type="match status" value="1"/>
</dbReference>
<sequence>MDVYDINEVLDKAPLHDVARSLGMVLEQRGATLKTVCPFHQDSKPSLNLFPADAQGPAHFHCFACGAHGFAIDLVKQVQGTEFLPAVQWLAKTFGIQSKRQNVTGRATEKSLTEHALAFAQKAFNKHHDSVRFKAWCIERSFDPEFLYREGLRCITQSVLVSELDTMSHGPRLEIVDGLLSLGLLVRLRKPTNSSQLKLTLPDQFRDYFHDGRVLIPIRSGQGVTSKIEGYAGRSLEAVPAEGVAKYLLSPGLRKADQLFNAHQALPATTKELKAGQATTLYIVEGFLDALRFQSLGLHAVALMGTSLSDPQFEQLKQLAENLPTGQAQAEFDVVIMMDNDRAGLTGADRLVRRLLGWRGARLRWVGFDQNAVNSLGKDPDTCLQKQTSGASAKELLDKYTLPAVAVLLVAELECTDATELQGESWTAMTFSRKERALFRVARSIRQLAGRQSLHQLEAWLDAHLKGHAGTWWQDLHDLLLDQGNARERFKASEVFLNGQAERLRQARVLAYHGARRGELPCDEEAWLTLDVSARLFDQLVTERLWQQRWESAGLYDAVHLPRKLSADTKMLDDPRLKVMPHPADLHLQQVLLNELLTQRHDQLTAAGKMFSEYVPAVRWYSSQQKVEVTGHEDELVALEGEVPALSFGYQVDMDVLEGRRPPSDQGMFRPYGQCWRAFMESLHKQSNAIGNRVHVLRLDAKRYYDSIQRYVVRDALLNPVKQALIGNGTDFFHTLLARPQTESPELVAEHLVDRLCDSLFTYSYPDPDSGETKFSQESIGIPQGPVISAYIGTIALFPVDLAARRLMRKHVRQESNQSVQPRLGYARYVDDIVLLSDSEELLSELRHTLQVAASKLDITLLLKGDSIESGTPEEVMQQLNEGRGFAASLPAWEPPLVGDGEYGWGLGGDFPQTDRQCALRLLRHPGLMDNPSKIHEKIKEAILAPDLRPTDLGLCARWIWWEVATELTDRDATPTKIWERYWHLWRYVCGEHDWTSEFEARGYDWLYAVEGLDKLLAPNPWMENDQSQSQVPKNRATLVVLANVVGTTNFFDKLPLHVVNHIHVRHRSRLVTMKARRLARPQEMPPASPPQESRQLTQIEWLCFAAEQLREPHANSHPINPLAKRQPVGRGSSVAQQICNLLLPDQGQDTSGDLDKARDLALDMVIRNVQSIRLNEVIRHFGHLLTINGETDPITILPSLPLSAQDAFWGYSGHPEKYWLYRFSRGTPKNQASFFCVELAEEGKPASMQQTQELEHKKLNELLTRSTTSETVPWRTFDAGQMNRTRRTHLAANLFISLLALQRQSESPDGNVAVPVVQHLFVSTEQNERKKLHLLADLVPHDELGVSAWHGDSDGRLRVVNVPHTGADFWRVGWAVADALGLAEDMAGETGVRDETLGDTRTSVEHYVLRQQLRKLQGVYLSESQIWSKDQDGIPNTIKRALDLLLSFDSKASPAQQTKQLFEMEAETRAMALRLQQFGVGIRRQLHEIPLRVLNRLPLWALQDLRLCKQEPDLRPDLALMLALASAIDCKNASPTEQAQGAAHALRASLALSASAVGLRGCVASLWGLSREKGARRMPDRLPIPAGWNPPDAVHHDPQPDYTAIRKWLNDGDWAALTIASPWHWMLALLGVLEGTCPQAFDLVPLQKVYSVLLAWQSDPATVGEQAIWPYDGLPALSTESWTELLEALPVAVNKLDDLLGVQVVGATAPQYRRNPHTDDFTDALSEEWSLSKPQYTGIGAADRVARVRSGARNLSAWSEVRRKGDNELLSVHTLDRKLGDWYGMATPAGEVDEKLDVPSATTATAENTTFPRPAPEAQIDPIVGHPEPNRKLDSAQNNSAENISRDSETSDSDSNYFDREFRESQRASWKRRGKAKSCAQMRVALFQWKIVDTYSHPLAEAGLSGLDLPRWVNDEIEEKCVGDFKELSEASKQGQESKWKEQRLVESWPEHRRRALLKKALEACTDLGVELLVLPEVSVRADTVEWLRDKALANHKNLWVLAGTYRRFEPNNSDKHLMEPLTLLWHPSEAMAQKLGLDEVKTFEFSRGKKYRAVAAKEFFQPQWDPLKPLYSKERMLEEVLKDQGWANLDKKTPVDLKALLTALDEKSPAMQYCMELICSELFLMTSPANIRPLQNEVLALMERFPNTRPDKASEIVWEDFKALGELLDVAQLDRPRRSVLLVPAATSRTNDYWHAGQASVLASGTATVFCNAVLDKAFVGGSCFIGIDAVSQATRHVGQVGALTPYHGWHKGIYLGRASDALSTADQALVVVDLDPIHVVSGKPRPQLLAEPMSMVAYLPVVEVLDRDKNSHGLAQLLSETVDSNFRDRLDELMRYASQRTKNNPDQFFAALRKLFARRNSPLLDVEDLENFSRLFSDDYAVRERLIAWQNDRHQQPAPLSYPLGLEPAWLDYLITDLTVGGELANVTVPSWTSEDAGHPGNMTPEL</sequence>
<evidence type="ECO:0000259" key="12">
    <source>
        <dbReference type="PROSITE" id="PS50880"/>
    </source>
</evidence>
<dbReference type="Gene3D" id="3.40.1360.10">
    <property type="match status" value="1"/>
</dbReference>
<name>A0ABY5A4G9_9GAMM</name>
<dbReference type="RefSeq" id="WP_177491008.1">
    <property type="nucleotide sequence ID" value="NZ_CP099397.1"/>
</dbReference>
<evidence type="ECO:0000256" key="2">
    <source>
        <dbReference type="ARBA" id="ARBA00022515"/>
    </source>
</evidence>
<dbReference type="CDD" id="cd03364">
    <property type="entry name" value="TOPRIM_DnaG_primases"/>
    <property type="match status" value="1"/>
</dbReference>
<keyword evidence="9" id="KW-0804">Transcription</keyword>
<keyword evidence="7" id="KW-0863">Zinc-finger</keyword>
<evidence type="ECO:0000256" key="10">
    <source>
        <dbReference type="SAM" id="MobiDB-lite"/>
    </source>
</evidence>
<keyword evidence="8" id="KW-0862">Zinc</keyword>
<feature type="region of interest" description="Disordered" evidence="10">
    <location>
        <begin position="1794"/>
        <end position="1858"/>
    </location>
</feature>
<accession>A0ABY5A4G9</accession>
<dbReference type="InterPro" id="IPR000477">
    <property type="entry name" value="RT_dom"/>
</dbReference>
<evidence type="ECO:0000256" key="6">
    <source>
        <dbReference type="ARBA" id="ARBA00022723"/>
    </source>
</evidence>
<dbReference type="InterPro" id="IPR036977">
    <property type="entry name" value="DNA_primase_Znf_CHC2"/>
</dbReference>
<dbReference type="InterPro" id="IPR034151">
    <property type="entry name" value="TOPRIM_DnaG_bac"/>
</dbReference>
<organism evidence="13 14">
    <name type="scientific">Ectopseudomonas hydrolytica</name>
    <dbReference type="NCBI Taxonomy" id="2493633"/>
    <lineage>
        <taxon>Bacteria</taxon>
        <taxon>Pseudomonadati</taxon>
        <taxon>Pseudomonadota</taxon>
        <taxon>Gammaproteobacteria</taxon>
        <taxon>Pseudomonadales</taxon>
        <taxon>Pseudomonadaceae</taxon>
        <taxon>Ectopseudomonas</taxon>
    </lineage>
</organism>
<keyword evidence="5" id="KW-0235">DNA replication</keyword>
<keyword evidence="6" id="KW-0479">Metal-binding</keyword>
<dbReference type="PANTHER" id="PTHR30313">
    <property type="entry name" value="DNA PRIMASE"/>
    <property type="match status" value="1"/>
</dbReference>
<dbReference type="CDD" id="cd01646">
    <property type="entry name" value="RT_Bac_retron_I"/>
    <property type="match status" value="1"/>
</dbReference>
<dbReference type="EMBL" id="CP099397">
    <property type="protein sequence ID" value="USR38769.1"/>
    <property type="molecule type" value="Genomic_DNA"/>
</dbReference>
<gene>
    <name evidence="13" type="ORF">L1F06_019140</name>
</gene>
<keyword evidence="2" id="KW-0639">Primosome</keyword>
<dbReference type="PANTHER" id="PTHR30313:SF2">
    <property type="entry name" value="DNA PRIMASE"/>
    <property type="match status" value="1"/>
</dbReference>
<dbReference type="Gene3D" id="3.90.580.10">
    <property type="entry name" value="Zinc finger, CHC2-type domain"/>
    <property type="match status" value="1"/>
</dbReference>
<keyword evidence="4" id="KW-0548">Nucleotidyltransferase</keyword>
<evidence type="ECO:0000313" key="14">
    <source>
        <dbReference type="Proteomes" id="UP001054897"/>
    </source>
</evidence>
<dbReference type="Proteomes" id="UP001054897">
    <property type="component" value="Chromosome"/>
</dbReference>
<feature type="compositionally biased region" description="Polar residues" evidence="10">
    <location>
        <begin position="1801"/>
        <end position="1812"/>
    </location>
</feature>
<dbReference type="InterPro" id="IPR050219">
    <property type="entry name" value="DnaG_primase"/>
</dbReference>
<dbReference type="SUPFAM" id="SSF56731">
    <property type="entry name" value="DNA primase core"/>
    <property type="match status" value="1"/>
</dbReference>
<dbReference type="InterPro" id="IPR002694">
    <property type="entry name" value="Znf_CHC2"/>
</dbReference>
<evidence type="ECO:0000256" key="1">
    <source>
        <dbReference type="ARBA" id="ARBA00022478"/>
    </source>
</evidence>
<dbReference type="GeneID" id="300083129"/>
<dbReference type="Pfam" id="PF01807">
    <property type="entry name" value="Zn_ribbon_DnaG"/>
    <property type="match status" value="1"/>
</dbReference>
<evidence type="ECO:0000256" key="3">
    <source>
        <dbReference type="ARBA" id="ARBA00022679"/>
    </source>
</evidence>
<proteinExistence type="predicted"/>
<evidence type="ECO:0000256" key="4">
    <source>
        <dbReference type="ARBA" id="ARBA00022695"/>
    </source>
</evidence>
<keyword evidence="1" id="KW-0240">DNA-directed RNA polymerase</keyword>
<evidence type="ECO:0000256" key="7">
    <source>
        <dbReference type="ARBA" id="ARBA00022771"/>
    </source>
</evidence>
<evidence type="ECO:0000256" key="9">
    <source>
        <dbReference type="ARBA" id="ARBA00023163"/>
    </source>
</evidence>
<dbReference type="PROSITE" id="PS50878">
    <property type="entry name" value="RT_POL"/>
    <property type="match status" value="1"/>
</dbReference>
<feature type="domain" description="Reverse transcriptase" evidence="11">
    <location>
        <begin position="561"/>
        <end position="888"/>
    </location>
</feature>
<evidence type="ECO:0000259" key="11">
    <source>
        <dbReference type="PROSITE" id="PS50878"/>
    </source>
</evidence>
<dbReference type="InterPro" id="IPR006171">
    <property type="entry name" value="TOPRIM_dom"/>
</dbReference>
<evidence type="ECO:0000256" key="5">
    <source>
        <dbReference type="ARBA" id="ARBA00022705"/>
    </source>
</evidence>
<protein>
    <submittedName>
        <fullName evidence="13">CHC2 zinc finger domain-containing protein</fullName>
    </submittedName>
</protein>
<dbReference type="SMART" id="SM00493">
    <property type="entry name" value="TOPRIM"/>
    <property type="match status" value="1"/>
</dbReference>
<evidence type="ECO:0000313" key="13">
    <source>
        <dbReference type="EMBL" id="USR38769.1"/>
    </source>
</evidence>
<feature type="domain" description="Toprim" evidence="12">
    <location>
        <begin position="279"/>
        <end position="376"/>
    </location>
</feature>